<accession>A0A318UF18</accession>
<dbReference type="GO" id="GO:0007165">
    <property type="term" value="P:signal transduction"/>
    <property type="evidence" value="ECO:0007669"/>
    <property type="project" value="TreeGrafter"/>
</dbReference>
<dbReference type="EMBL" id="QKLU01000009">
    <property type="protein sequence ID" value="PYF70067.1"/>
    <property type="molecule type" value="Genomic_DNA"/>
</dbReference>
<dbReference type="NCBIfam" id="TIGR00225">
    <property type="entry name" value="prc"/>
    <property type="match status" value="1"/>
</dbReference>
<dbReference type="GO" id="GO:0004175">
    <property type="term" value="F:endopeptidase activity"/>
    <property type="evidence" value="ECO:0007669"/>
    <property type="project" value="TreeGrafter"/>
</dbReference>
<dbReference type="Pfam" id="PF03572">
    <property type="entry name" value="Peptidase_S41"/>
    <property type="match status" value="1"/>
</dbReference>
<reference evidence="8 9" key="1">
    <citation type="submission" date="2018-06" db="EMBL/GenBank/DDBJ databases">
        <title>Genomic Encyclopedia of Archaeal and Bacterial Type Strains, Phase II (KMG-II): from individual species to whole genera.</title>
        <authorList>
            <person name="Goeker M."/>
        </authorList>
    </citation>
    <scope>NUCLEOTIDE SEQUENCE [LARGE SCALE GENOMIC DNA]</scope>
    <source>
        <strain evidence="8 9">DSM 27372</strain>
    </source>
</reference>
<dbReference type="SUPFAM" id="SSF50156">
    <property type="entry name" value="PDZ domain-like"/>
    <property type="match status" value="1"/>
</dbReference>
<dbReference type="Pfam" id="PF13180">
    <property type="entry name" value="PDZ_2"/>
    <property type="match status" value="1"/>
</dbReference>
<name>A0A318UF18_9SPHI</name>
<evidence type="ECO:0000313" key="9">
    <source>
        <dbReference type="Proteomes" id="UP000248198"/>
    </source>
</evidence>
<keyword evidence="6" id="KW-1133">Transmembrane helix</keyword>
<dbReference type="Gene3D" id="2.30.42.10">
    <property type="match status" value="1"/>
</dbReference>
<dbReference type="PANTHER" id="PTHR32060:SF30">
    <property type="entry name" value="CARBOXY-TERMINAL PROCESSING PROTEASE CTPA"/>
    <property type="match status" value="1"/>
</dbReference>
<keyword evidence="6" id="KW-0472">Membrane</keyword>
<dbReference type="InterPro" id="IPR036034">
    <property type="entry name" value="PDZ_sf"/>
</dbReference>
<dbReference type="InterPro" id="IPR001478">
    <property type="entry name" value="PDZ"/>
</dbReference>
<dbReference type="CDD" id="cd06782">
    <property type="entry name" value="cpPDZ_CPP-like"/>
    <property type="match status" value="1"/>
</dbReference>
<dbReference type="PANTHER" id="PTHR32060">
    <property type="entry name" value="TAIL-SPECIFIC PROTEASE"/>
    <property type="match status" value="1"/>
</dbReference>
<evidence type="ECO:0000256" key="3">
    <source>
        <dbReference type="ARBA" id="ARBA00022801"/>
    </source>
</evidence>
<dbReference type="GO" id="GO:0008236">
    <property type="term" value="F:serine-type peptidase activity"/>
    <property type="evidence" value="ECO:0007669"/>
    <property type="project" value="UniProtKB-KW"/>
</dbReference>
<evidence type="ECO:0000256" key="1">
    <source>
        <dbReference type="ARBA" id="ARBA00009179"/>
    </source>
</evidence>
<keyword evidence="9" id="KW-1185">Reference proteome</keyword>
<dbReference type="InterPro" id="IPR004447">
    <property type="entry name" value="Peptidase_S41A"/>
</dbReference>
<organism evidence="8 9">
    <name type="scientific">Pedobacter nutrimenti</name>
    <dbReference type="NCBI Taxonomy" id="1241337"/>
    <lineage>
        <taxon>Bacteria</taxon>
        <taxon>Pseudomonadati</taxon>
        <taxon>Bacteroidota</taxon>
        <taxon>Sphingobacteriia</taxon>
        <taxon>Sphingobacteriales</taxon>
        <taxon>Sphingobacteriaceae</taxon>
        <taxon>Pedobacter</taxon>
    </lineage>
</organism>
<evidence type="ECO:0000256" key="6">
    <source>
        <dbReference type="SAM" id="Phobius"/>
    </source>
</evidence>
<dbReference type="GO" id="GO:0030288">
    <property type="term" value="C:outer membrane-bounded periplasmic space"/>
    <property type="evidence" value="ECO:0007669"/>
    <property type="project" value="TreeGrafter"/>
</dbReference>
<gene>
    <name evidence="8" type="ORF">B0O44_109163</name>
</gene>
<keyword evidence="3 5" id="KW-0378">Hydrolase</keyword>
<dbReference type="RefSeq" id="WP_110834242.1">
    <property type="nucleotide sequence ID" value="NZ_QKLU01000009.1"/>
</dbReference>
<protein>
    <submittedName>
        <fullName evidence="8">Carboxyl-terminal processing protease</fullName>
    </submittedName>
</protein>
<keyword evidence="6" id="KW-0812">Transmembrane</keyword>
<dbReference type="SMART" id="SM00228">
    <property type="entry name" value="PDZ"/>
    <property type="match status" value="1"/>
</dbReference>
<evidence type="ECO:0000256" key="2">
    <source>
        <dbReference type="ARBA" id="ARBA00022670"/>
    </source>
</evidence>
<evidence type="ECO:0000259" key="7">
    <source>
        <dbReference type="PROSITE" id="PS50106"/>
    </source>
</evidence>
<dbReference type="CDD" id="cd07560">
    <property type="entry name" value="Peptidase_S41_CPP"/>
    <property type="match status" value="1"/>
</dbReference>
<keyword evidence="4 5" id="KW-0720">Serine protease</keyword>
<evidence type="ECO:0000256" key="5">
    <source>
        <dbReference type="RuleBase" id="RU004404"/>
    </source>
</evidence>
<dbReference type="PROSITE" id="PS50106">
    <property type="entry name" value="PDZ"/>
    <property type="match status" value="1"/>
</dbReference>
<sequence length="535" mass="59648">MNKITRKNLLISLTYSITLIGGMFFGYKFLKDQGYNFQKPPVKAYNNKEKVDEIIHLIDKNYVDEVNTDTLNHLPIDSILHQLDPHSMYLPPEKATEQSDALEGNFQGIGIEYYILNDTLLVTNVIKDGPAFESGMKAGDKILKVDSTFVSGRQLPREQMTGRIKGKKGTPVQLQLLRPGISQPLVLNIKRGRVQVSSIDASYMLNPSTGYIRISKFGANTDVDFTESLRALKAKGMNKLVLDLRDNGGGYLTAATGLANQILPENKLIVYTEGKHEPRTDYIATGGGEFEHGRLAVLINENTASASEILAGAVQDLDRGVIIGRRSFGKGLVQEQFSFGDGSALNLTIARYYTPLGRSIQKSYKKGYTAYQNELEERFNDGELTDKSAKPRDSVKKSTVYVTAAGKKVFGGGGIQPDVFVKMDTVGVNKFYNVLISKKVLFDFVFDVLAAKYNGHYLEQNMSNFSISPEDFENLIRYIRQKKIQIDIPQLNAAKPVISNDLRVLLYKYHLGEAGYYKALNQNDSMIKQALISLQ</sequence>
<dbReference type="InterPro" id="IPR029045">
    <property type="entry name" value="ClpP/crotonase-like_dom_sf"/>
</dbReference>
<dbReference type="InterPro" id="IPR005151">
    <property type="entry name" value="Tail-specific_protease"/>
</dbReference>
<dbReference type="SMART" id="SM00245">
    <property type="entry name" value="TSPc"/>
    <property type="match status" value="1"/>
</dbReference>
<dbReference type="AlphaFoldDB" id="A0A318UF18"/>
<keyword evidence="2 5" id="KW-0645">Protease</keyword>
<dbReference type="Gene3D" id="3.30.750.44">
    <property type="match status" value="1"/>
</dbReference>
<comment type="similarity">
    <text evidence="1 5">Belongs to the peptidase S41A family.</text>
</comment>
<dbReference type="Proteomes" id="UP000248198">
    <property type="component" value="Unassembled WGS sequence"/>
</dbReference>
<dbReference type="Gene3D" id="3.90.226.10">
    <property type="entry name" value="2-enoyl-CoA Hydratase, Chain A, domain 1"/>
    <property type="match status" value="1"/>
</dbReference>
<feature type="domain" description="PDZ" evidence="7">
    <location>
        <begin position="103"/>
        <end position="152"/>
    </location>
</feature>
<evidence type="ECO:0000313" key="8">
    <source>
        <dbReference type="EMBL" id="PYF70067.1"/>
    </source>
</evidence>
<dbReference type="SUPFAM" id="SSF52096">
    <property type="entry name" value="ClpP/crotonase"/>
    <property type="match status" value="1"/>
</dbReference>
<feature type="transmembrane region" description="Helical" evidence="6">
    <location>
        <begin position="9"/>
        <end position="30"/>
    </location>
</feature>
<dbReference type="GO" id="GO:0006508">
    <property type="term" value="P:proteolysis"/>
    <property type="evidence" value="ECO:0007669"/>
    <property type="project" value="UniProtKB-KW"/>
</dbReference>
<proteinExistence type="inferred from homology"/>
<comment type="caution">
    <text evidence="8">The sequence shown here is derived from an EMBL/GenBank/DDBJ whole genome shotgun (WGS) entry which is preliminary data.</text>
</comment>
<dbReference type="OrthoDB" id="9812068at2"/>
<evidence type="ECO:0000256" key="4">
    <source>
        <dbReference type="ARBA" id="ARBA00022825"/>
    </source>
</evidence>